<evidence type="ECO:0000256" key="5">
    <source>
        <dbReference type="PIRNR" id="PIRNR001123"/>
    </source>
</evidence>
<sequence>MKKLQNLSIASMKNVVDLFLELVQIDSPSGHEQDMITFIKKWLDKIGLSYQVDKTGNILAKNHGESQSILFCIHTDTVEPGRGIKPFIKNGFIKSSGNTILGADNKAAVASVITAVEEYLKKTKNPKSFEILFTVNEENGNGLQSFPFKWIKSKKGYIFDSIKPIGSIILKSPCICLFKAEFIGKASHSSTPEKGNNALIPAIKALNKINIGKLDKGETIINIGLINGGTGINIIPDKVIIKGEIRSYQKKLFDYHLNKIKIIFNKSKFSTDGFAPGYNHKKTSLLIKKVEKIYSSLSVKTQHLSYSVVSDANILNSHGIETINLGDGVENAHTTKEQIKIYDLIVLKKIIINLLKNYYVKTK</sequence>
<dbReference type="GO" id="GO:0004177">
    <property type="term" value="F:aminopeptidase activity"/>
    <property type="evidence" value="ECO:0007669"/>
    <property type="project" value="UniProtKB-UniRule"/>
</dbReference>
<dbReference type="Gene3D" id="3.40.630.10">
    <property type="entry name" value="Zn peptidases"/>
    <property type="match status" value="1"/>
</dbReference>
<keyword evidence="4" id="KW-0862">Zinc</keyword>
<evidence type="ECO:0000256" key="2">
    <source>
        <dbReference type="ARBA" id="ARBA00022723"/>
    </source>
</evidence>
<comment type="similarity">
    <text evidence="5">Belongs to the peptidase M42 family.</text>
</comment>
<dbReference type="Gene3D" id="3.30.70.360">
    <property type="match status" value="1"/>
</dbReference>
<reference evidence="8 9" key="1">
    <citation type="submission" date="2017-09" db="EMBL/GenBank/DDBJ databases">
        <title>Depth-based differentiation of microbial function through sediment-hosted aquifers and enrichment of novel symbionts in the deep terrestrial subsurface.</title>
        <authorList>
            <person name="Probst A.J."/>
            <person name="Ladd B."/>
            <person name="Jarett J.K."/>
            <person name="Geller-Mcgrath D.E."/>
            <person name="Sieber C.M."/>
            <person name="Emerson J.B."/>
            <person name="Anantharaman K."/>
            <person name="Thomas B.C."/>
            <person name="Malmstrom R."/>
            <person name="Stieglmeier M."/>
            <person name="Klingl A."/>
            <person name="Woyke T."/>
            <person name="Ryan C.M."/>
            <person name="Banfield J.F."/>
        </authorList>
    </citation>
    <scope>NUCLEOTIDE SEQUENCE [LARGE SCALE GENOMIC DNA]</scope>
    <source>
        <strain evidence="8">CG11_big_fil_rev_8_21_14_0_20_35_14</strain>
    </source>
</reference>
<keyword evidence="2 6" id="KW-0479">Metal-binding</keyword>
<evidence type="ECO:0000313" key="8">
    <source>
        <dbReference type="EMBL" id="PIQ72824.1"/>
    </source>
</evidence>
<comment type="caution">
    <text evidence="8">The sequence shown here is derived from an EMBL/GenBank/DDBJ whole genome shotgun (WGS) entry which is preliminary data.</text>
</comment>
<dbReference type="SUPFAM" id="SSF53187">
    <property type="entry name" value="Zn-dependent exopeptidases"/>
    <property type="match status" value="1"/>
</dbReference>
<feature type="domain" description="Peptidase M20 dimerisation" evidence="7">
    <location>
        <begin position="178"/>
        <end position="266"/>
    </location>
</feature>
<dbReference type="GO" id="GO:0046872">
    <property type="term" value="F:metal ion binding"/>
    <property type="evidence" value="ECO:0007669"/>
    <property type="project" value="UniProtKB-UniRule"/>
</dbReference>
<keyword evidence="3" id="KW-0378">Hydrolase</keyword>
<gene>
    <name evidence="8" type="ORF">COV86_00970</name>
</gene>
<name>A0A2H0KR10_9BACT</name>
<evidence type="ECO:0000256" key="4">
    <source>
        <dbReference type="ARBA" id="ARBA00022833"/>
    </source>
</evidence>
<evidence type="ECO:0000256" key="3">
    <source>
        <dbReference type="ARBA" id="ARBA00022801"/>
    </source>
</evidence>
<feature type="binding site" evidence="6">
    <location>
        <position position="74"/>
    </location>
    <ligand>
        <name>Zn(2+)</name>
        <dbReference type="ChEBI" id="CHEBI:29105"/>
        <label>1</label>
    </ligand>
</feature>
<comment type="cofactor">
    <cofactor evidence="1">
        <name>Zn(2+)</name>
        <dbReference type="ChEBI" id="CHEBI:29105"/>
    </cofactor>
</comment>
<comment type="cofactor">
    <cofactor evidence="6">
        <name>a divalent metal cation</name>
        <dbReference type="ChEBI" id="CHEBI:60240"/>
    </cofactor>
    <text evidence="6">Binds 2 divalent metal cations per subunit.</text>
</comment>
<dbReference type="SUPFAM" id="SSF55031">
    <property type="entry name" value="Bacterial exopeptidase dimerisation domain"/>
    <property type="match status" value="1"/>
</dbReference>
<evidence type="ECO:0000256" key="1">
    <source>
        <dbReference type="ARBA" id="ARBA00001947"/>
    </source>
</evidence>
<evidence type="ECO:0000259" key="7">
    <source>
        <dbReference type="Pfam" id="PF07687"/>
    </source>
</evidence>
<dbReference type="AlphaFoldDB" id="A0A2H0KR10"/>
<dbReference type="Proteomes" id="UP000229570">
    <property type="component" value="Unassembled WGS sequence"/>
</dbReference>
<evidence type="ECO:0000313" key="9">
    <source>
        <dbReference type="Proteomes" id="UP000229570"/>
    </source>
</evidence>
<dbReference type="PIRSF" id="PIRSF001123">
    <property type="entry name" value="PepA_GA"/>
    <property type="match status" value="1"/>
</dbReference>
<dbReference type="Pfam" id="PF07687">
    <property type="entry name" value="M20_dimer"/>
    <property type="match status" value="1"/>
</dbReference>
<dbReference type="InterPro" id="IPR036264">
    <property type="entry name" value="Bact_exopeptidase_dim_dom"/>
</dbReference>
<organism evidence="8 9">
    <name type="scientific">Candidatus Roizmanbacteria bacterium CG11_big_fil_rev_8_21_14_0_20_35_14</name>
    <dbReference type="NCBI Taxonomy" id="1974855"/>
    <lineage>
        <taxon>Bacteria</taxon>
        <taxon>Candidatus Roizmaniibacteriota</taxon>
    </lineage>
</organism>
<dbReference type="InterPro" id="IPR011650">
    <property type="entry name" value="Peptidase_M20_dimer"/>
</dbReference>
<dbReference type="PANTHER" id="PTHR42994">
    <property type="entry name" value="PEPTIDASE T"/>
    <property type="match status" value="1"/>
</dbReference>
<proteinExistence type="inferred from homology"/>
<accession>A0A2H0KR10</accession>
<dbReference type="PANTHER" id="PTHR42994:SF2">
    <property type="entry name" value="PEPTIDASE"/>
    <property type="match status" value="1"/>
</dbReference>
<evidence type="ECO:0000256" key="6">
    <source>
        <dbReference type="PIRSR" id="PIRSR001123-2"/>
    </source>
</evidence>
<dbReference type="InterPro" id="IPR002933">
    <property type="entry name" value="Peptidase_M20"/>
</dbReference>
<dbReference type="Pfam" id="PF01546">
    <property type="entry name" value="Peptidase_M20"/>
    <property type="match status" value="1"/>
</dbReference>
<dbReference type="EMBL" id="PCVL01000011">
    <property type="protein sequence ID" value="PIQ72824.1"/>
    <property type="molecule type" value="Genomic_DNA"/>
</dbReference>
<protein>
    <recommendedName>
        <fullName evidence="7">Peptidase M20 dimerisation domain-containing protein</fullName>
    </recommendedName>
</protein>
<dbReference type="InterPro" id="IPR008007">
    <property type="entry name" value="Peptidase_M42"/>
</dbReference>